<name>A0AAV6UHG4_9ARAC</name>
<proteinExistence type="predicted"/>
<gene>
    <name evidence="1" type="ORF">JTE90_029342</name>
</gene>
<protein>
    <submittedName>
        <fullName evidence="1">Uncharacterized protein</fullName>
    </submittedName>
</protein>
<sequence length="144" mass="15790">MRSSPFFVPLSPSSKAHKAVLAPRYGHNDFGPTMTLPRVTLTTPANAPSVDHNLVLWSSLSRGDKLAATLYVKPVSAKSVRVSDSKPPVRPRQVFSQIKSFHLKAAVSVNAVEPEKICFVRSLMELLEEFVGLSLRMAIFGCLN</sequence>
<comment type="caution">
    <text evidence="1">The sequence shown here is derived from an EMBL/GenBank/DDBJ whole genome shotgun (WGS) entry which is preliminary data.</text>
</comment>
<evidence type="ECO:0000313" key="1">
    <source>
        <dbReference type="EMBL" id="KAG8183762.1"/>
    </source>
</evidence>
<dbReference type="AlphaFoldDB" id="A0AAV6UHG4"/>
<dbReference type="EMBL" id="JAFNEN010000407">
    <property type="protein sequence ID" value="KAG8183762.1"/>
    <property type="molecule type" value="Genomic_DNA"/>
</dbReference>
<organism evidence="1 2">
    <name type="scientific">Oedothorax gibbosus</name>
    <dbReference type="NCBI Taxonomy" id="931172"/>
    <lineage>
        <taxon>Eukaryota</taxon>
        <taxon>Metazoa</taxon>
        <taxon>Ecdysozoa</taxon>
        <taxon>Arthropoda</taxon>
        <taxon>Chelicerata</taxon>
        <taxon>Arachnida</taxon>
        <taxon>Araneae</taxon>
        <taxon>Araneomorphae</taxon>
        <taxon>Entelegynae</taxon>
        <taxon>Araneoidea</taxon>
        <taxon>Linyphiidae</taxon>
        <taxon>Erigoninae</taxon>
        <taxon>Oedothorax</taxon>
    </lineage>
</organism>
<dbReference type="Proteomes" id="UP000827092">
    <property type="component" value="Unassembled WGS sequence"/>
</dbReference>
<keyword evidence="2" id="KW-1185">Reference proteome</keyword>
<evidence type="ECO:0000313" key="2">
    <source>
        <dbReference type="Proteomes" id="UP000827092"/>
    </source>
</evidence>
<accession>A0AAV6UHG4</accession>
<reference evidence="1 2" key="1">
    <citation type="journal article" date="2022" name="Nat. Ecol. Evol.">
        <title>A masculinizing supergene underlies an exaggerated male reproductive morph in a spider.</title>
        <authorList>
            <person name="Hendrickx F."/>
            <person name="De Corte Z."/>
            <person name="Sonet G."/>
            <person name="Van Belleghem S.M."/>
            <person name="Kostlbacher S."/>
            <person name="Vangestel C."/>
        </authorList>
    </citation>
    <scope>NUCLEOTIDE SEQUENCE [LARGE SCALE GENOMIC DNA]</scope>
    <source>
        <strain evidence="1">W744_W776</strain>
    </source>
</reference>